<dbReference type="Proteomes" id="UP000494256">
    <property type="component" value="Unassembled WGS sequence"/>
</dbReference>
<sequence>MADKILDDVIRKLLHIPKAHMLKSTTDLKSHNPKKTITDFLILPEFDQIGQKRFKTVHNVSKTQPLQFLMTKPLRKVIRKRNFDGPPWIEINNVVLKSMTMVLGEIKLKSKEAIYSIIDEEGLHKDGFKNRQGKRRKEKGIVI</sequence>
<evidence type="ECO:0000313" key="1">
    <source>
        <dbReference type="EMBL" id="CAB3229691.1"/>
    </source>
</evidence>
<evidence type="ECO:0000313" key="2">
    <source>
        <dbReference type="Proteomes" id="UP000494256"/>
    </source>
</evidence>
<gene>
    <name evidence="1" type="ORF">APLA_LOCUS4263</name>
</gene>
<dbReference type="OrthoDB" id="10003345at2759"/>
<reference evidence="1 2" key="1">
    <citation type="submission" date="2020-04" db="EMBL/GenBank/DDBJ databases">
        <authorList>
            <person name="Wallbank WR R."/>
            <person name="Pardo Diaz C."/>
            <person name="Kozak K."/>
            <person name="Martin S."/>
            <person name="Jiggins C."/>
            <person name="Moest M."/>
            <person name="Warren A I."/>
            <person name="Byers J.R.P. K."/>
            <person name="Montejo-Kovacevich G."/>
            <person name="Yen C E."/>
        </authorList>
    </citation>
    <scope>NUCLEOTIDE SEQUENCE [LARGE SCALE GENOMIC DNA]</scope>
</reference>
<dbReference type="EMBL" id="CADEBD010000286">
    <property type="protein sequence ID" value="CAB3229691.1"/>
    <property type="molecule type" value="Genomic_DNA"/>
</dbReference>
<protein>
    <submittedName>
        <fullName evidence="1">Uncharacterized protein</fullName>
    </submittedName>
</protein>
<proteinExistence type="predicted"/>
<comment type="caution">
    <text evidence="1">The sequence shown here is derived from an EMBL/GenBank/DDBJ whole genome shotgun (WGS) entry which is preliminary data.</text>
</comment>
<name>A0A8S0ZBH1_ARCPL</name>
<accession>A0A8S0ZBH1</accession>
<organism evidence="1 2">
    <name type="scientific">Arctia plantaginis</name>
    <name type="common">Wood tiger moth</name>
    <name type="synonym">Phalaena plantaginis</name>
    <dbReference type="NCBI Taxonomy" id="874455"/>
    <lineage>
        <taxon>Eukaryota</taxon>
        <taxon>Metazoa</taxon>
        <taxon>Ecdysozoa</taxon>
        <taxon>Arthropoda</taxon>
        <taxon>Hexapoda</taxon>
        <taxon>Insecta</taxon>
        <taxon>Pterygota</taxon>
        <taxon>Neoptera</taxon>
        <taxon>Endopterygota</taxon>
        <taxon>Lepidoptera</taxon>
        <taxon>Glossata</taxon>
        <taxon>Ditrysia</taxon>
        <taxon>Noctuoidea</taxon>
        <taxon>Erebidae</taxon>
        <taxon>Arctiinae</taxon>
        <taxon>Arctia</taxon>
    </lineage>
</organism>
<dbReference type="AlphaFoldDB" id="A0A8S0ZBH1"/>